<gene>
    <name evidence="2" type="primary">SWE1</name>
    <name evidence="2" type="ORF">FOB64_005754</name>
</gene>
<dbReference type="Proteomes" id="UP000536275">
    <property type="component" value="Unassembled WGS sequence"/>
</dbReference>
<dbReference type="AlphaFoldDB" id="A0A8H6BUR7"/>
<name>A0A8H6BUR7_CANAX</name>
<comment type="caution">
    <text evidence="2">The sequence shown here is derived from an EMBL/GenBank/DDBJ whole genome shotgun (WGS) entry which is preliminary data.</text>
</comment>
<accession>A0A8H6BUR7</accession>
<protein>
    <submittedName>
        <fullName evidence="2">Mitosis inhibitor protein kinase SWE1 domain protein</fullName>
    </submittedName>
</protein>
<proteinExistence type="predicted"/>
<feature type="compositionally biased region" description="Polar residues" evidence="1">
    <location>
        <begin position="1"/>
        <end position="36"/>
    </location>
</feature>
<reference evidence="2 3" key="1">
    <citation type="submission" date="2020-03" db="EMBL/GenBank/DDBJ databases">
        <title>FDA dAtabase for Regulatory Grade micrObial Sequences (FDA-ARGOS): Supporting development and validation of Infectious Disease Dx tests.</title>
        <authorList>
            <person name="Campos J."/>
            <person name="Goldberg B."/>
            <person name="Tallon L."/>
            <person name="Sadzewicz L."/>
            <person name="Vavikolanu K."/>
            <person name="Mehta A."/>
            <person name="Aluvathingal J."/>
            <person name="Nadendla S."/>
            <person name="Nandy P."/>
            <person name="Geyer C."/>
            <person name="Yan Y."/>
            <person name="Sichtig H."/>
        </authorList>
    </citation>
    <scope>NUCLEOTIDE SEQUENCE [LARGE SCALE GENOMIC DNA]</scope>
    <source>
        <strain evidence="2 3">FDAARGOS_656</strain>
    </source>
</reference>
<evidence type="ECO:0000313" key="2">
    <source>
        <dbReference type="EMBL" id="KAF6062695.1"/>
    </source>
</evidence>
<dbReference type="EMBL" id="JABWAD010000061">
    <property type="protein sequence ID" value="KAF6062695.1"/>
    <property type="molecule type" value="Genomic_DNA"/>
</dbReference>
<feature type="region of interest" description="Disordered" evidence="1">
    <location>
        <begin position="1"/>
        <end position="61"/>
    </location>
</feature>
<feature type="compositionally biased region" description="Basic residues" evidence="1">
    <location>
        <begin position="37"/>
        <end position="55"/>
    </location>
</feature>
<evidence type="ECO:0000313" key="3">
    <source>
        <dbReference type="Proteomes" id="UP000536275"/>
    </source>
</evidence>
<sequence length="267" mass="30043">MDSNPCQDVSGDTSSTPMANNNPTNDSTISSQNHSKTGLRKHQQQHYHQHSHSQMHSHSQQSPYINQLEYFTNNQFSRSFNSLILEDANDANTNNSSTTTLNKKTINKSPPFNIKQDLLNDSIDTFLDNSNTETIEDGDVTTTDDDHDFDDEDIEDPEAVQYTPTLNILKSKKVDSFNIISSKHRKSNSQITYNSHVRKPSEEDTSSSMATIRLSNNSQSSIKRSSKYLNLSIDSNLKTVDGGKISDEIDDISLNEIDQESRTYLSL</sequence>
<evidence type="ECO:0000256" key="1">
    <source>
        <dbReference type="SAM" id="MobiDB-lite"/>
    </source>
</evidence>
<feature type="region of interest" description="Disordered" evidence="1">
    <location>
        <begin position="188"/>
        <end position="218"/>
    </location>
</feature>
<organism evidence="2 3">
    <name type="scientific">Candida albicans</name>
    <name type="common">Yeast</name>
    <dbReference type="NCBI Taxonomy" id="5476"/>
    <lineage>
        <taxon>Eukaryota</taxon>
        <taxon>Fungi</taxon>
        <taxon>Dikarya</taxon>
        <taxon>Ascomycota</taxon>
        <taxon>Saccharomycotina</taxon>
        <taxon>Pichiomycetes</taxon>
        <taxon>Debaryomycetaceae</taxon>
        <taxon>Candida/Lodderomyces clade</taxon>
        <taxon>Candida</taxon>
    </lineage>
</organism>